<sequence>MAVIISKSTLGKTAAPLLLVSLLSGCGLTQSVSDGTVSMTKSLFYKTIKTLHLDFTTRSTVNTDDSNAPLATLVRVYQLKDRAAFDKADYQTLLTHAAEVLQHDLVAQRDVTVMPGGSASLDMPLEADASYVAVVGLFRSPDIQGNSWRVVIEREDLDPDKARTLQLESTGLKLLAED</sequence>
<dbReference type="Pfam" id="PF12790">
    <property type="entry name" value="T6SS-SciN"/>
    <property type="match status" value="1"/>
</dbReference>
<proteinExistence type="predicted"/>
<reference evidence="1 2" key="1">
    <citation type="submission" date="2019-03" db="EMBL/GenBank/DDBJ databases">
        <title>Genomic Encyclopedia of Type Strains, Phase IV (KMG-IV): sequencing the most valuable type-strain genomes for metagenomic binning, comparative biology and taxonomic classification.</title>
        <authorList>
            <person name="Goeker M."/>
        </authorList>
    </citation>
    <scope>NUCLEOTIDE SEQUENCE [LARGE SCALE GENOMIC DNA]</scope>
    <source>
        <strain evidence="1 2">DSM 19580</strain>
    </source>
</reference>
<protein>
    <submittedName>
        <fullName evidence="1">Type VI secretion system protein VasD</fullName>
    </submittedName>
</protein>
<dbReference type="InterPro" id="IPR038706">
    <property type="entry name" value="Type_VI_SciN-like_sf"/>
</dbReference>
<dbReference type="RefSeq" id="WP_131863677.1">
    <property type="nucleotide sequence ID" value="NZ_SMCR01000001.1"/>
</dbReference>
<keyword evidence="2" id="KW-1185">Reference proteome</keyword>
<dbReference type="PROSITE" id="PS51257">
    <property type="entry name" value="PROKAR_LIPOPROTEIN"/>
    <property type="match status" value="1"/>
</dbReference>
<evidence type="ECO:0000313" key="2">
    <source>
        <dbReference type="Proteomes" id="UP000295719"/>
    </source>
</evidence>
<comment type="caution">
    <text evidence="1">The sequence shown here is derived from an EMBL/GenBank/DDBJ whole genome shotgun (WGS) entry which is preliminary data.</text>
</comment>
<dbReference type="InterPro" id="IPR017734">
    <property type="entry name" value="T6SS_SciN"/>
</dbReference>
<gene>
    <name evidence="1" type="ORF">EDC52_101496</name>
</gene>
<dbReference type="NCBIfam" id="TIGR03352">
    <property type="entry name" value="VI_chp_3"/>
    <property type="match status" value="1"/>
</dbReference>
<dbReference type="Proteomes" id="UP000295719">
    <property type="component" value="Unassembled WGS sequence"/>
</dbReference>
<organism evidence="1 2">
    <name type="scientific">Biostraticola tofi</name>
    <dbReference type="NCBI Taxonomy" id="466109"/>
    <lineage>
        <taxon>Bacteria</taxon>
        <taxon>Pseudomonadati</taxon>
        <taxon>Pseudomonadota</taxon>
        <taxon>Gammaproteobacteria</taxon>
        <taxon>Enterobacterales</taxon>
        <taxon>Bruguierivoracaceae</taxon>
        <taxon>Biostraticola</taxon>
    </lineage>
</organism>
<dbReference type="Gene3D" id="2.60.40.4150">
    <property type="entry name" value="Type VI secretion system, lipoprotein SciN"/>
    <property type="match status" value="1"/>
</dbReference>
<dbReference type="OrthoDB" id="7021080at2"/>
<dbReference type="AlphaFoldDB" id="A0A4R3Z509"/>
<dbReference type="PANTHER" id="PTHR37625">
    <property type="entry name" value="OUTER MEMBRANE LIPOPROTEIN-RELATED"/>
    <property type="match status" value="1"/>
</dbReference>
<evidence type="ECO:0000313" key="1">
    <source>
        <dbReference type="EMBL" id="TCW00149.1"/>
    </source>
</evidence>
<dbReference type="EMBL" id="SMCR01000001">
    <property type="protein sequence ID" value="TCW00149.1"/>
    <property type="molecule type" value="Genomic_DNA"/>
</dbReference>
<accession>A0A4R3Z509</accession>
<name>A0A4R3Z509_9GAMM</name>
<dbReference type="PANTHER" id="PTHR37625:SF4">
    <property type="entry name" value="OUTER MEMBRANE LIPOPROTEIN"/>
    <property type="match status" value="1"/>
</dbReference>